<dbReference type="RefSeq" id="XP_062878771.1">
    <property type="nucleotide sequence ID" value="XM_063022701.1"/>
</dbReference>
<proteinExistence type="predicted"/>
<evidence type="ECO:0000313" key="3">
    <source>
        <dbReference type="Proteomes" id="UP001338582"/>
    </source>
</evidence>
<dbReference type="EMBL" id="CP138897">
    <property type="protein sequence ID" value="WPK26390.1"/>
    <property type="molecule type" value="Genomic_DNA"/>
</dbReference>
<gene>
    <name evidence="2" type="ORF">PUMCH_003743</name>
</gene>
<dbReference type="GeneID" id="88174806"/>
<keyword evidence="1" id="KW-0472">Membrane</keyword>
<dbReference type="KEGG" id="asau:88174806"/>
<organism evidence="2 3">
    <name type="scientific">Australozyma saopauloensis</name>
    <dbReference type="NCBI Taxonomy" id="291208"/>
    <lineage>
        <taxon>Eukaryota</taxon>
        <taxon>Fungi</taxon>
        <taxon>Dikarya</taxon>
        <taxon>Ascomycota</taxon>
        <taxon>Saccharomycotina</taxon>
        <taxon>Pichiomycetes</taxon>
        <taxon>Metschnikowiaceae</taxon>
        <taxon>Australozyma</taxon>
    </lineage>
</organism>
<keyword evidence="1" id="KW-0812">Transmembrane</keyword>
<evidence type="ECO:0000313" key="2">
    <source>
        <dbReference type="EMBL" id="WPK26390.1"/>
    </source>
</evidence>
<dbReference type="AlphaFoldDB" id="A0AAX4HCX8"/>
<keyword evidence="1" id="KW-1133">Transmembrane helix</keyword>
<name>A0AAX4HCX8_9ASCO</name>
<protein>
    <submittedName>
        <fullName evidence="2">Uncharacterized protein</fullName>
    </submittedName>
</protein>
<feature type="transmembrane region" description="Helical" evidence="1">
    <location>
        <begin position="20"/>
        <end position="39"/>
    </location>
</feature>
<feature type="transmembrane region" description="Helical" evidence="1">
    <location>
        <begin position="176"/>
        <end position="197"/>
    </location>
</feature>
<accession>A0AAX4HCX8</accession>
<dbReference type="Proteomes" id="UP001338582">
    <property type="component" value="Chromosome 4"/>
</dbReference>
<reference evidence="2 3" key="1">
    <citation type="submission" date="2023-10" db="EMBL/GenBank/DDBJ databases">
        <title>Draft Genome Sequence of Candida saopaulonensis from a very Premature Infant with Sepsis.</title>
        <authorList>
            <person name="Ning Y."/>
            <person name="Dai R."/>
            <person name="Xiao M."/>
            <person name="Xu Y."/>
            <person name="Yan Q."/>
            <person name="Zhang L."/>
        </authorList>
    </citation>
    <scope>NUCLEOTIDE SEQUENCE [LARGE SCALE GENOMIC DNA]</scope>
    <source>
        <strain evidence="2 3">19XY460</strain>
    </source>
</reference>
<keyword evidence="3" id="KW-1185">Reference proteome</keyword>
<sequence length="644" mass="72774">MGNTLCSCQRTRPMGTPRHWIVPVLAMVGVVLLIHTWAFHSWKLPEIKPASSTKRLEFPELIPNTIWPAIGGAAVKNGAVKLASWLSTSATGALISIKNGKVKFPLHCVERFKFVKIFEWLDAVRTYEYDFWINFVLSSLRHLLVKQNIIAPDSIEAQALNVMSHPHVGILFRNSVAVLIISFIFFAGVNWCILPFFRLLRNVWATHYYGVADYDRLADIVAQMVDLLETVLPPPQNLLALIECLRWCLEPPSPLIIVVARCAIFLEWFLLQLTPSGLILGVFGILDYFHTAQAALAASQHCNDQSSYAPIPLPQCYCFQGLEFLSRISLLRSLVAQIRLVPFCGTSLTKNLLQVSEELSWRDREEFLRCIEEVSNFSDLFEFMNWLLKWRASSEDLQNLINDHAAKALTMKTPAKTYSEVLDVLRVLDTLPYLHFQFQEVFNTLTKTGALSHPAVAGPLRIIFHTRSSYFQFFTLIDYDCWTLFEGLPGRPARSTQLHSLRSGIVRQDKIIPMDLSTLQLAQLLDKVAQMGYDPSPDRYSYYAPVYVGSNKLASFAYWDQDSSQSYVSTALVKSLSLAPITAGQSASNQLIASLSQTDSTQYLNVQFNVSTFEQTFTYTFIIADLCHAPLVLGSDFWAAYESF</sequence>
<evidence type="ECO:0000256" key="1">
    <source>
        <dbReference type="SAM" id="Phobius"/>
    </source>
</evidence>